<dbReference type="Proteomes" id="UP001200247">
    <property type="component" value="Unassembled WGS sequence"/>
</dbReference>
<evidence type="ECO:0000313" key="2">
    <source>
        <dbReference type="EMBL" id="MCG9024838.1"/>
    </source>
</evidence>
<evidence type="ECO:0000313" key="3">
    <source>
        <dbReference type="Proteomes" id="UP001200247"/>
    </source>
</evidence>
<dbReference type="AlphaFoldDB" id="A0ABD4SMG7"/>
<dbReference type="InterPro" id="IPR004435">
    <property type="entry name" value="MobB_dom"/>
</dbReference>
<dbReference type="CDD" id="cd03116">
    <property type="entry name" value="MobB"/>
    <property type="match status" value="1"/>
</dbReference>
<proteinExistence type="predicted"/>
<dbReference type="Gene3D" id="3.40.50.300">
    <property type="entry name" value="P-loop containing nucleotide triphosphate hydrolases"/>
    <property type="match status" value="1"/>
</dbReference>
<sequence length="226" mass="24626">MTGKLHGIHLAGGKRTRQAARQRIEPNGIDPLTQPAGCRIRRLPPGRVLAENRQGFCKELNVNVIGFAGYSGSGKTTLLERVVSRLTARGIRVAVIKHTHHDADFDTPGRDSWRHREAGAAAVMLVTPRQRMLIEQVPEANDAPLSGHLARLAPCDLVIVEGFKHEAIDKIEVVNSALGRPRLAPDDARVVAVVADQPAGLADALPRFHRDDVDGVVAFLCERYLS</sequence>
<dbReference type="PANTHER" id="PTHR40072:SF1">
    <property type="entry name" value="MOLYBDOPTERIN-GUANINE DINUCLEOTIDE BIOSYNTHESIS ADAPTER PROTEIN"/>
    <property type="match status" value="1"/>
</dbReference>
<organism evidence="2 3">
    <name type="scientific">Laribacter hongkongensis</name>
    <dbReference type="NCBI Taxonomy" id="168471"/>
    <lineage>
        <taxon>Bacteria</taxon>
        <taxon>Pseudomonadati</taxon>
        <taxon>Pseudomonadota</taxon>
        <taxon>Betaproteobacteria</taxon>
        <taxon>Neisseriales</taxon>
        <taxon>Aquaspirillaceae</taxon>
        <taxon>Laribacter</taxon>
    </lineage>
</organism>
<dbReference type="EMBL" id="JAJAXM010000003">
    <property type="protein sequence ID" value="MCG9024838.1"/>
    <property type="molecule type" value="Genomic_DNA"/>
</dbReference>
<comment type="caution">
    <text evidence="2">The sequence shown here is derived from an EMBL/GenBank/DDBJ whole genome shotgun (WGS) entry which is preliminary data.</text>
</comment>
<evidence type="ECO:0000259" key="1">
    <source>
        <dbReference type="Pfam" id="PF03205"/>
    </source>
</evidence>
<feature type="domain" description="Molybdopterin-guanine dinucleotide biosynthesis protein B (MobB)" evidence="1">
    <location>
        <begin position="64"/>
        <end position="196"/>
    </location>
</feature>
<dbReference type="Pfam" id="PF03205">
    <property type="entry name" value="MobB"/>
    <property type="match status" value="1"/>
</dbReference>
<dbReference type="PANTHER" id="PTHR40072">
    <property type="entry name" value="MOLYBDOPTERIN-GUANINE DINUCLEOTIDE BIOSYNTHESIS ADAPTER PROTEIN-RELATED"/>
    <property type="match status" value="1"/>
</dbReference>
<accession>A0ABD4SMG7</accession>
<name>A0ABD4SMG7_9NEIS</name>
<reference evidence="2 3" key="1">
    <citation type="submission" date="2021-10" db="EMBL/GenBank/DDBJ databases">
        <title>Whole-genome sequencing analysis of Laribacter hongkongensis: virulence gene profiles, carbohydrate-active enzyme prediction, and antimicrobial resistance characterization.</title>
        <authorList>
            <person name="Yuan P."/>
            <person name="Zhan Y."/>
            <person name="Chen D."/>
        </authorList>
    </citation>
    <scope>NUCLEOTIDE SEQUENCE [LARGE SCALE GENOMIC DNA]</scope>
    <source>
        <strain evidence="2 3">W67</strain>
    </source>
</reference>
<dbReference type="InterPro" id="IPR052539">
    <property type="entry name" value="MGD_biosynthesis_adapter"/>
</dbReference>
<dbReference type="NCBIfam" id="TIGR00176">
    <property type="entry name" value="mobB"/>
    <property type="match status" value="1"/>
</dbReference>
<gene>
    <name evidence="2" type="primary">mobB</name>
    <name evidence="2" type="ORF">LH440_02735</name>
</gene>
<dbReference type="SUPFAM" id="SSF52540">
    <property type="entry name" value="P-loop containing nucleoside triphosphate hydrolases"/>
    <property type="match status" value="1"/>
</dbReference>
<dbReference type="InterPro" id="IPR027417">
    <property type="entry name" value="P-loop_NTPase"/>
</dbReference>
<protein>
    <submittedName>
        <fullName evidence="2">Molybdopterin-guanine dinucleotide biosynthesis protein B</fullName>
    </submittedName>
</protein>